<gene>
    <name evidence="6" type="ORF">HCU01_41600</name>
    <name evidence="7" type="ORF">SAMN05660971_03716</name>
</gene>
<dbReference type="GO" id="GO:0046872">
    <property type="term" value="F:metal ion binding"/>
    <property type="evidence" value="ECO:0007669"/>
    <property type="project" value="UniProtKB-KW"/>
</dbReference>
<keyword evidence="3" id="KW-0862">Zinc</keyword>
<dbReference type="OrthoDB" id="9786619at2"/>
<dbReference type="EMBL" id="BJXU01000198">
    <property type="protein sequence ID" value="GEN26211.1"/>
    <property type="molecule type" value="Genomic_DNA"/>
</dbReference>
<dbReference type="Proteomes" id="UP000321726">
    <property type="component" value="Unassembled WGS sequence"/>
</dbReference>
<evidence type="ECO:0000256" key="4">
    <source>
        <dbReference type="ARBA" id="ARBA00023239"/>
    </source>
</evidence>
<dbReference type="Proteomes" id="UP000184123">
    <property type="component" value="Unassembled WGS sequence"/>
</dbReference>
<sequence length="128" mass="14506">MSQTGRCLCGAVSFTYDGLENWRAHCHCESCRRQTASPFTTFMGVPHGAWQWTGAVPKVYESSPGVRRSFCARCGSPVAFEADSFPDEIHFYAALLDTHTDFEPDVHVHWDERVNWVELSDKLPRRPG</sequence>
<evidence type="ECO:0000256" key="3">
    <source>
        <dbReference type="ARBA" id="ARBA00022833"/>
    </source>
</evidence>
<evidence type="ECO:0000256" key="1">
    <source>
        <dbReference type="ARBA" id="ARBA00005495"/>
    </source>
</evidence>
<comment type="similarity">
    <text evidence="1">Belongs to the Gfa family.</text>
</comment>
<keyword evidence="2" id="KW-0479">Metal-binding</keyword>
<dbReference type="GO" id="GO:0016846">
    <property type="term" value="F:carbon-sulfur lyase activity"/>
    <property type="evidence" value="ECO:0007669"/>
    <property type="project" value="InterPro"/>
</dbReference>
<dbReference type="Gene3D" id="3.90.1590.10">
    <property type="entry name" value="glutathione-dependent formaldehyde- activating enzyme (gfa)"/>
    <property type="match status" value="1"/>
</dbReference>
<name>A0A1M7L386_9GAMM</name>
<dbReference type="SUPFAM" id="SSF51316">
    <property type="entry name" value="Mss4-like"/>
    <property type="match status" value="1"/>
</dbReference>
<dbReference type="PANTHER" id="PTHR33337:SF40">
    <property type="entry name" value="CENP-V_GFA DOMAIN-CONTAINING PROTEIN-RELATED"/>
    <property type="match status" value="1"/>
</dbReference>
<dbReference type="InterPro" id="IPR011057">
    <property type="entry name" value="Mss4-like_sf"/>
</dbReference>
<dbReference type="STRING" id="44933.SAMN05660971_03716"/>
<evidence type="ECO:0000313" key="7">
    <source>
        <dbReference type="EMBL" id="SHM72318.1"/>
    </source>
</evidence>
<dbReference type="PANTHER" id="PTHR33337">
    <property type="entry name" value="GFA DOMAIN-CONTAINING PROTEIN"/>
    <property type="match status" value="1"/>
</dbReference>
<proteinExistence type="inferred from homology"/>
<feature type="domain" description="CENP-V/GFA" evidence="5">
    <location>
        <begin position="3"/>
        <end position="111"/>
    </location>
</feature>
<dbReference type="PROSITE" id="PS51891">
    <property type="entry name" value="CENP_V_GFA"/>
    <property type="match status" value="1"/>
</dbReference>
<reference evidence="6 9" key="2">
    <citation type="submission" date="2019-07" db="EMBL/GenBank/DDBJ databases">
        <title>Whole genome shotgun sequence of Halomonas cupida NBRC 102219.</title>
        <authorList>
            <person name="Hosoyama A."/>
            <person name="Uohara A."/>
            <person name="Ohji S."/>
            <person name="Ichikawa N."/>
        </authorList>
    </citation>
    <scope>NUCLEOTIDE SEQUENCE [LARGE SCALE GENOMIC DNA]</scope>
    <source>
        <strain evidence="6 9">NBRC 102219</strain>
    </source>
</reference>
<evidence type="ECO:0000256" key="2">
    <source>
        <dbReference type="ARBA" id="ARBA00022723"/>
    </source>
</evidence>
<organism evidence="7 8">
    <name type="scientific">Halomonas cupida</name>
    <dbReference type="NCBI Taxonomy" id="44933"/>
    <lineage>
        <taxon>Bacteria</taxon>
        <taxon>Pseudomonadati</taxon>
        <taxon>Pseudomonadota</taxon>
        <taxon>Gammaproteobacteria</taxon>
        <taxon>Oceanospirillales</taxon>
        <taxon>Halomonadaceae</taxon>
        <taxon>Halomonas</taxon>
    </lineage>
</organism>
<dbReference type="InterPro" id="IPR006913">
    <property type="entry name" value="CENP-V/GFA"/>
</dbReference>
<protein>
    <submittedName>
        <fullName evidence="6">Aldehyde-activating protein</fullName>
    </submittedName>
    <submittedName>
        <fullName evidence="7">Uncharacterized conserved protein</fullName>
    </submittedName>
</protein>
<reference evidence="7 8" key="1">
    <citation type="submission" date="2016-11" db="EMBL/GenBank/DDBJ databases">
        <authorList>
            <person name="Jaros S."/>
            <person name="Januszkiewicz K."/>
            <person name="Wedrychowicz H."/>
        </authorList>
    </citation>
    <scope>NUCLEOTIDE SEQUENCE [LARGE SCALE GENOMIC DNA]</scope>
    <source>
        <strain evidence="7 8">DSM 4740</strain>
    </source>
</reference>
<accession>A0A1M7L386</accession>
<dbReference type="AlphaFoldDB" id="A0A1M7L386"/>
<evidence type="ECO:0000313" key="9">
    <source>
        <dbReference type="Proteomes" id="UP000321726"/>
    </source>
</evidence>
<keyword evidence="9" id="KW-1185">Reference proteome</keyword>
<keyword evidence="4" id="KW-0456">Lyase</keyword>
<evidence type="ECO:0000313" key="6">
    <source>
        <dbReference type="EMBL" id="GEN26211.1"/>
    </source>
</evidence>
<dbReference type="Pfam" id="PF04828">
    <property type="entry name" value="GFA"/>
    <property type="match status" value="1"/>
</dbReference>
<evidence type="ECO:0000313" key="8">
    <source>
        <dbReference type="Proteomes" id="UP000184123"/>
    </source>
</evidence>
<evidence type="ECO:0000259" key="5">
    <source>
        <dbReference type="PROSITE" id="PS51891"/>
    </source>
</evidence>
<dbReference type="EMBL" id="FRCA01000011">
    <property type="protein sequence ID" value="SHM72318.1"/>
    <property type="molecule type" value="Genomic_DNA"/>
</dbReference>
<dbReference type="RefSeq" id="WP_073436703.1">
    <property type="nucleotide sequence ID" value="NZ_BJXU01000198.1"/>
</dbReference>